<sequence length="117" mass="12485">MLRKLVLGLSAAAALGVAGLGMGAVTATPAEAQALSGGYGYPGGGSRHPSAPRYSNPGWGGGGYYGRPRYGYGGPRYGYGGPRYGWGGGYYGPRCYIRPVRYWDGWGWVVRERRICR</sequence>
<feature type="signal peptide" evidence="1">
    <location>
        <begin position="1"/>
        <end position="23"/>
    </location>
</feature>
<organism evidence="2 3">
    <name type="scientific">Bosea lupini</name>
    <dbReference type="NCBI Taxonomy" id="1036779"/>
    <lineage>
        <taxon>Bacteria</taxon>
        <taxon>Pseudomonadati</taxon>
        <taxon>Pseudomonadota</taxon>
        <taxon>Alphaproteobacteria</taxon>
        <taxon>Hyphomicrobiales</taxon>
        <taxon>Boseaceae</taxon>
        <taxon>Bosea</taxon>
    </lineage>
</organism>
<name>A0A1H7LSB9_9HYPH</name>
<proteinExistence type="predicted"/>
<evidence type="ECO:0000256" key="1">
    <source>
        <dbReference type="SAM" id="SignalP"/>
    </source>
</evidence>
<feature type="chain" id="PRO_5011525348" description="Sulfur globule protein" evidence="1">
    <location>
        <begin position="24"/>
        <end position="117"/>
    </location>
</feature>
<keyword evidence="1" id="KW-0732">Signal</keyword>
<keyword evidence="3" id="KW-1185">Reference proteome</keyword>
<evidence type="ECO:0000313" key="3">
    <source>
        <dbReference type="Proteomes" id="UP000199664"/>
    </source>
</evidence>
<reference evidence="3" key="1">
    <citation type="submission" date="2016-10" db="EMBL/GenBank/DDBJ databases">
        <authorList>
            <person name="Varghese N."/>
            <person name="Submissions S."/>
        </authorList>
    </citation>
    <scope>NUCLEOTIDE SEQUENCE [LARGE SCALE GENOMIC DNA]</scope>
    <source>
        <strain evidence="3">LMG 26383,CCUG 61248,R- 45681</strain>
    </source>
</reference>
<gene>
    <name evidence="2" type="ORF">SAMN04515666_102599</name>
</gene>
<accession>A0A1H7LSB9</accession>
<evidence type="ECO:0000313" key="2">
    <source>
        <dbReference type="EMBL" id="SEL01257.1"/>
    </source>
</evidence>
<dbReference type="AlphaFoldDB" id="A0A1H7LSB9"/>
<dbReference type="Proteomes" id="UP000199664">
    <property type="component" value="Unassembled WGS sequence"/>
</dbReference>
<dbReference type="RefSeq" id="WP_091831765.1">
    <property type="nucleotide sequence ID" value="NZ_FOAN01000002.1"/>
</dbReference>
<dbReference type="EMBL" id="FOAN01000002">
    <property type="protein sequence ID" value="SEL01257.1"/>
    <property type="molecule type" value="Genomic_DNA"/>
</dbReference>
<evidence type="ECO:0008006" key="4">
    <source>
        <dbReference type="Google" id="ProtNLM"/>
    </source>
</evidence>
<protein>
    <recommendedName>
        <fullName evidence="4">Sulfur globule protein</fullName>
    </recommendedName>
</protein>